<dbReference type="SUPFAM" id="SSF53850">
    <property type="entry name" value="Periplasmic binding protein-like II"/>
    <property type="match status" value="1"/>
</dbReference>
<dbReference type="RefSeq" id="WP_036159393.1">
    <property type="nucleotide sequence ID" value="NZ_AVCX01000001.1"/>
</dbReference>
<dbReference type="Pfam" id="PF12793">
    <property type="entry name" value="SgrR_N"/>
    <property type="match status" value="1"/>
</dbReference>
<evidence type="ECO:0008006" key="6">
    <source>
        <dbReference type="Google" id="ProtNLM"/>
    </source>
</evidence>
<dbReference type="OrthoDB" id="5894719at2"/>
<dbReference type="eggNOG" id="COG4533">
    <property type="taxonomic scope" value="Bacteria"/>
</dbReference>
<dbReference type="AlphaFoldDB" id="A0A0A3IBK4"/>
<dbReference type="GO" id="GO:1904680">
    <property type="term" value="F:peptide transmembrane transporter activity"/>
    <property type="evidence" value="ECO:0007669"/>
    <property type="project" value="TreeGrafter"/>
</dbReference>
<sequence length="553" mass="64838">MHYELALYSHFPEQQPTYTSIEELAAIWSCSTRYAKTIIQRLANEKAVSWEAFRGRGKKPILTLKRTKLEAIHHVFDSLWQQEHFHEAYTLLMSQQLLHHPVAEKWLMDRYGVQQLPTNEHIFRQPFYKVDVNFDPLNGLSRHDRHFAKQLHETLFSYNPASKTAEANLLFHYETEDNRTWRFIVRKGVYFHNNQQLTAHDIKWSLERAASFTDSFFTYEQIDVLHDYECIITLTKAFPLLPRCLASYRTAILPRFQEQGKIGCGPFKFVTETDEKLRLNVFPNYFKQRPWIDGIEILYTDSDAGFGISFTPFHEATPSTELVFNEDGADFISLNMRTGPLADPLYRETIYALIDEHEYLIKERREIPAYSWEYGKILKTKAAKVRIPAEQFPPLKIGFQQIRDGVNHEREARIFQKVLENYGIESTLELVDLRLPLTDVSFCYDVFVGGYALGPDVLLALIALYTGSSTTILDMATDELQEMITELSEKVAHQDETNEMMDSICSIEAELRNAYCLKLLNHRSHRQYIRRNLHYENIQFDSHGRIDYKRIWM</sequence>
<dbReference type="STRING" id="1220589.CD32_23045"/>
<keyword evidence="5" id="KW-1185">Reference proteome</keyword>
<feature type="domain" description="Solute-binding protein family 5" evidence="2">
    <location>
        <begin position="174"/>
        <end position="304"/>
    </location>
</feature>
<dbReference type="Proteomes" id="UP000030437">
    <property type="component" value="Unassembled WGS sequence"/>
</dbReference>
<reference evidence="4 5" key="1">
    <citation type="submission" date="2014-02" db="EMBL/GenBank/DDBJ databases">
        <title>Draft genome sequence of Lysinibacillus odysseyi NBRC 100172.</title>
        <authorList>
            <person name="Zhang F."/>
            <person name="Wang G."/>
            <person name="Zhang L."/>
        </authorList>
    </citation>
    <scope>NUCLEOTIDE SEQUENCE [LARGE SCALE GENOMIC DNA]</scope>
    <source>
        <strain evidence="4 5">NBRC 100172</strain>
    </source>
</reference>
<comment type="caution">
    <text evidence="4">The sequence shown here is derived from an EMBL/GenBank/DDBJ whole genome shotgun (WGS) entry which is preliminary data.</text>
</comment>
<dbReference type="GO" id="GO:0003677">
    <property type="term" value="F:DNA binding"/>
    <property type="evidence" value="ECO:0007669"/>
    <property type="project" value="UniProtKB-KW"/>
</dbReference>
<gene>
    <name evidence="4" type="ORF">CD32_23045</name>
</gene>
<dbReference type="Pfam" id="PF00496">
    <property type="entry name" value="SBP_bac_5"/>
    <property type="match status" value="1"/>
</dbReference>
<accession>A0A0A3IBK4</accession>
<dbReference type="PANTHER" id="PTHR30290">
    <property type="entry name" value="PERIPLASMIC BINDING COMPONENT OF ABC TRANSPORTER"/>
    <property type="match status" value="1"/>
</dbReference>
<dbReference type="PANTHER" id="PTHR30290:SF72">
    <property type="entry name" value="HTH-TYPE TRANSCRIPTIONAL REGULATOR SGRR"/>
    <property type="match status" value="1"/>
</dbReference>
<proteinExistence type="predicted"/>
<evidence type="ECO:0000313" key="4">
    <source>
        <dbReference type="EMBL" id="KGR82161.1"/>
    </source>
</evidence>
<dbReference type="EMBL" id="JPVP01000060">
    <property type="protein sequence ID" value="KGR82161.1"/>
    <property type="molecule type" value="Genomic_DNA"/>
</dbReference>
<protein>
    <recommendedName>
        <fullName evidence="6">ABC transporter substrate-binding protein</fullName>
    </recommendedName>
</protein>
<feature type="domain" description="Transcriptional regulator SgrR N-terminal HTH" evidence="3">
    <location>
        <begin position="7"/>
        <end position="98"/>
    </location>
</feature>
<organism evidence="4 5">
    <name type="scientific">Lysinibacillus odysseyi 34hs-1 = NBRC 100172</name>
    <dbReference type="NCBI Taxonomy" id="1220589"/>
    <lineage>
        <taxon>Bacteria</taxon>
        <taxon>Bacillati</taxon>
        <taxon>Bacillota</taxon>
        <taxon>Bacilli</taxon>
        <taxon>Bacillales</taxon>
        <taxon>Bacillaceae</taxon>
        <taxon>Lysinibacillus</taxon>
    </lineage>
</organism>
<evidence type="ECO:0000259" key="3">
    <source>
        <dbReference type="Pfam" id="PF12793"/>
    </source>
</evidence>
<name>A0A0A3IBK4_9BACI</name>
<dbReference type="Gene3D" id="3.40.190.10">
    <property type="entry name" value="Periplasmic binding protein-like II"/>
    <property type="match status" value="1"/>
</dbReference>
<dbReference type="InterPro" id="IPR039424">
    <property type="entry name" value="SBP_5"/>
</dbReference>
<keyword evidence="1" id="KW-0238">DNA-binding</keyword>
<dbReference type="GO" id="GO:0015833">
    <property type="term" value="P:peptide transport"/>
    <property type="evidence" value="ECO:0007669"/>
    <property type="project" value="TreeGrafter"/>
</dbReference>
<evidence type="ECO:0000256" key="1">
    <source>
        <dbReference type="ARBA" id="ARBA00023125"/>
    </source>
</evidence>
<evidence type="ECO:0000313" key="5">
    <source>
        <dbReference type="Proteomes" id="UP000030437"/>
    </source>
</evidence>
<dbReference type="InterPro" id="IPR000914">
    <property type="entry name" value="SBP_5_dom"/>
</dbReference>
<dbReference type="InterPro" id="IPR025370">
    <property type="entry name" value="SgrR_HTH_N"/>
</dbReference>
<evidence type="ECO:0000259" key="2">
    <source>
        <dbReference type="Pfam" id="PF00496"/>
    </source>
</evidence>